<dbReference type="Gene3D" id="1.20.1640.10">
    <property type="entry name" value="Multidrug efflux transporter AcrB transmembrane domain"/>
    <property type="match status" value="2"/>
</dbReference>
<dbReference type="InterPro" id="IPR001036">
    <property type="entry name" value="Acrflvin-R"/>
</dbReference>
<feature type="transmembrane region" description="Helical" evidence="8">
    <location>
        <begin position="481"/>
        <end position="499"/>
    </location>
</feature>
<dbReference type="SUPFAM" id="SSF82714">
    <property type="entry name" value="Multidrug efflux transporter AcrB TolC docking domain, DN and DC subdomains"/>
    <property type="match status" value="2"/>
</dbReference>
<keyword evidence="4" id="KW-1003">Cell membrane</keyword>
<dbReference type="PANTHER" id="PTHR32063:SF19">
    <property type="entry name" value="CATION EFFLUX SYSTEM PROTEIN CUSA"/>
    <property type="match status" value="1"/>
</dbReference>
<evidence type="ECO:0000256" key="2">
    <source>
        <dbReference type="ARBA" id="ARBA00010942"/>
    </source>
</evidence>
<evidence type="ECO:0000313" key="10">
    <source>
        <dbReference type="Proteomes" id="UP000177583"/>
    </source>
</evidence>
<evidence type="ECO:0000256" key="6">
    <source>
        <dbReference type="ARBA" id="ARBA00022989"/>
    </source>
</evidence>
<organism evidence="9 10">
    <name type="scientific">Candidatus Lambdaproteobacteria bacterium RIFOXYD2_FULL_56_26</name>
    <dbReference type="NCBI Taxonomy" id="1817773"/>
    <lineage>
        <taxon>Bacteria</taxon>
        <taxon>Pseudomonadati</taxon>
        <taxon>Pseudomonadota</taxon>
        <taxon>Candidatus Lambdaproteobacteria</taxon>
    </lineage>
</organism>
<comment type="subcellular location">
    <subcellularLocation>
        <location evidence="1">Cell membrane</location>
        <topology evidence="1">Multi-pass membrane protein</topology>
    </subcellularLocation>
</comment>
<dbReference type="PRINTS" id="PR00702">
    <property type="entry name" value="ACRIFLAVINRP"/>
</dbReference>
<protein>
    <submittedName>
        <fullName evidence="9">Cation transporter</fullName>
    </submittedName>
</protein>
<name>A0A1F6GQR3_9PROT</name>
<accession>A0A1F6GQR3</accession>
<dbReference type="Gene3D" id="3.30.70.1440">
    <property type="entry name" value="Multidrug efflux transporter AcrB pore domain"/>
    <property type="match status" value="1"/>
</dbReference>
<feature type="transmembrane region" description="Helical" evidence="8">
    <location>
        <begin position="919"/>
        <end position="943"/>
    </location>
</feature>
<evidence type="ECO:0000256" key="4">
    <source>
        <dbReference type="ARBA" id="ARBA00022475"/>
    </source>
</evidence>
<evidence type="ECO:0000256" key="5">
    <source>
        <dbReference type="ARBA" id="ARBA00022692"/>
    </source>
</evidence>
<evidence type="ECO:0000256" key="8">
    <source>
        <dbReference type="SAM" id="Phobius"/>
    </source>
</evidence>
<sequence length="1048" mass="114661">MISGLVRLCVRHWGLVLALAMVLLVLGLRSFDRVPLDAIPDLSDVQVIVYTEWSGQSPDLMEDQVTYPIVTSLLGAPKVHYVRGQSFLGLSFVTVVFEEGTDLYWARSRVVEYLASSSGQLPEGVVPRLGPDATGVGWVYQYALVDESGKHSLADLRSLQDWVLSFELRSIPGVAEVASVGGFVKQYQVQLDPNRLRAYRISLNQVADAVRQSNLDLGARVLEISGVEHFIRGRGYLKSLSDLEMIPVAEFQGTPVFLRQLGQVSLGSEMRRGVADLDGLGETVSGTVVIRFGGNAAQVIEAVKTKLEALQKTLPDGVKIVPVYDRSELINDAVSHIFFKLAEEILTVAVVVWIFLWHFRSSLVASLPLPLAVLVSFIPLEYSGMTANIMSLSGIAIAIGAMVDASIVMVENAYKHLETWEEQGKPGPRVEVIANAMAEMGRPIFLALLVITIAFVPIFGLTGQEGRLFKPLAWTKTFSMAAAAVLAITLTPALAVLFLRGKTLPEHLNPISKVLIRFYEPLVRKVLKHRRWTLGLALGGVLLVVPIASRLGSEFMPPLNEGTLLYMPTAVPGMGISEAEKIAHQVGKRIKSLPEVEHVFTKVGRDESATDSAPLSMIEAVITFKPQDQWREGQSLETLTQELDRLCQIPGMPNVWWMPIQTRTEMLATGIRTAVGIKVLGPDLKTIEAVSEEVELALQDQLGTRSAFAERSTGGHFIDFEVDRAKAARYGLSAQQVLSALAMAVGGQNVSMTVEGRERYPVQIRYARDFRSNLEELEKVLVPTKTGFIPITQLAKISVKTGPPMIRDENGRLANFVFVDIDRSKVSLGDYVSEAKKTVAAKVKLPVGVSLVWAGQYESLERANKTLKTLIPLTFVLVVVLIYINTLSITETLIVLLAVPFSLIGAFGILWVLGYHLSVAVWVGIIALAGLDAETGVMMLLYLKLAYKKRLGEGRIKSHADLVEAIVEGAAGRIRPKLMTAGTTLFGLIPILWSVGSGADTMKRIAAPMVGGMLTSVVLELLVYPVIFAFWKGRDLSFSLTPDPKEER</sequence>
<feature type="transmembrane region" description="Helical" evidence="8">
    <location>
        <begin position="532"/>
        <end position="549"/>
    </location>
</feature>
<feature type="transmembrane region" description="Helical" evidence="8">
    <location>
        <begin position="444"/>
        <end position="461"/>
    </location>
</feature>
<dbReference type="NCBIfam" id="TIGR00914">
    <property type="entry name" value="2A0601"/>
    <property type="match status" value="1"/>
</dbReference>
<dbReference type="AlphaFoldDB" id="A0A1F6GQR3"/>
<dbReference type="Pfam" id="PF00873">
    <property type="entry name" value="ACR_tran"/>
    <property type="match status" value="1"/>
</dbReference>
<keyword evidence="5 8" id="KW-0812">Transmembrane</keyword>
<dbReference type="EMBL" id="MFNF01000046">
    <property type="protein sequence ID" value="OGH00381.1"/>
    <property type="molecule type" value="Genomic_DNA"/>
</dbReference>
<feature type="transmembrane region" description="Helical" evidence="8">
    <location>
        <begin position="1005"/>
        <end position="1031"/>
    </location>
</feature>
<feature type="transmembrane region" description="Helical" evidence="8">
    <location>
        <begin position="869"/>
        <end position="886"/>
    </location>
</feature>
<dbReference type="Gene3D" id="3.30.70.1320">
    <property type="entry name" value="Multidrug efflux transporter AcrB pore domain like"/>
    <property type="match status" value="1"/>
</dbReference>
<proteinExistence type="inferred from homology"/>
<evidence type="ECO:0000313" key="9">
    <source>
        <dbReference type="EMBL" id="OGH00381.1"/>
    </source>
</evidence>
<evidence type="ECO:0000256" key="1">
    <source>
        <dbReference type="ARBA" id="ARBA00004651"/>
    </source>
</evidence>
<dbReference type="PANTHER" id="PTHR32063">
    <property type="match status" value="1"/>
</dbReference>
<dbReference type="GO" id="GO:0008324">
    <property type="term" value="F:monoatomic cation transmembrane transporter activity"/>
    <property type="evidence" value="ECO:0007669"/>
    <property type="project" value="InterPro"/>
</dbReference>
<gene>
    <name evidence="9" type="ORF">A2557_09285</name>
</gene>
<feature type="transmembrane region" description="Helical" evidence="8">
    <location>
        <begin position="389"/>
        <end position="410"/>
    </location>
</feature>
<dbReference type="InterPro" id="IPR027463">
    <property type="entry name" value="AcrB_DN_DC_subdom"/>
</dbReference>
<dbReference type="SUPFAM" id="SSF82866">
    <property type="entry name" value="Multidrug efflux transporter AcrB transmembrane domain"/>
    <property type="match status" value="2"/>
</dbReference>
<keyword evidence="6 8" id="KW-1133">Transmembrane helix</keyword>
<dbReference type="Gene3D" id="3.30.70.1430">
    <property type="entry name" value="Multidrug efflux transporter AcrB pore domain"/>
    <property type="match status" value="2"/>
</dbReference>
<comment type="caution">
    <text evidence="9">The sequence shown here is derived from an EMBL/GenBank/DDBJ whole genome shotgun (WGS) entry which is preliminary data.</text>
</comment>
<keyword evidence="7 8" id="KW-0472">Membrane</keyword>
<dbReference type="GO" id="GO:0042910">
    <property type="term" value="F:xenobiotic transmembrane transporter activity"/>
    <property type="evidence" value="ECO:0007669"/>
    <property type="project" value="TreeGrafter"/>
</dbReference>
<dbReference type="InterPro" id="IPR004763">
    <property type="entry name" value="CusA-like"/>
</dbReference>
<evidence type="ECO:0000256" key="7">
    <source>
        <dbReference type="ARBA" id="ARBA00023136"/>
    </source>
</evidence>
<keyword evidence="3" id="KW-0813">Transport</keyword>
<evidence type="ECO:0000256" key="3">
    <source>
        <dbReference type="ARBA" id="ARBA00022448"/>
    </source>
</evidence>
<dbReference type="GO" id="GO:0005886">
    <property type="term" value="C:plasma membrane"/>
    <property type="evidence" value="ECO:0007669"/>
    <property type="project" value="UniProtKB-SubCell"/>
</dbReference>
<feature type="transmembrane region" description="Helical" evidence="8">
    <location>
        <begin position="893"/>
        <end position="913"/>
    </location>
</feature>
<dbReference type="Gene3D" id="3.30.2090.10">
    <property type="entry name" value="Multidrug efflux transporter AcrB TolC docking domain, DN and DC subdomains"/>
    <property type="match status" value="2"/>
</dbReference>
<feature type="transmembrane region" description="Helical" evidence="8">
    <location>
        <begin position="363"/>
        <end position="383"/>
    </location>
</feature>
<dbReference type="Proteomes" id="UP000177583">
    <property type="component" value="Unassembled WGS sequence"/>
</dbReference>
<comment type="similarity">
    <text evidence="2">Belongs to the resistance-nodulation-cell division (RND) (TC 2.A.6) family.</text>
</comment>
<dbReference type="SUPFAM" id="SSF82693">
    <property type="entry name" value="Multidrug efflux transporter AcrB pore domain, PN1, PN2, PC1 and PC2 subdomains"/>
    <property type="match status" value="2"/>
</dbReference>
<reference evidence="9 10" key="1">
    <citation type="journal article" date="2016" name="Nat. Commun.">
        <title>Thousands of microbial genomes shed light on interconnected biogeochemical processes in an aquifer system.</title>
        <authorList>
            <person name="Anantharaman K."/>
            <person name="Brown C.T."/>
            <person name="Hug L.A."/>
            <person name="Sharon I."/>
            <person name="Castelle C.J."/>
            <person name="Probst A.J."/>
            <person name="Thomas B.C."/>
            <person name="Singh A."/>
            <person name="Wilkins M.J."/>
            <person name="Karaoz U."/>
            <person name="Brodie E.L."/>
            <person name="Williams K.H."/>
            <person name="Hubbard S.S."/>
            <person name="Banfield J.F."/>
        </authorList>
    </citation>
    <scope>NUCLEOTIDE SEQUENCE [LARGE SCALE GENOMIC DNA]</scope>
</reference>